<name>A0A4Y7SM05_COPMI</name>
<accession>A0A4Y7SM05</accession>
<evidence type="ECO:0000313" key="1">
    <source>
        <dbReference type="EMBL" id="TEB22792.1"/>
    </source>
</evidence>
<evidence type="ECO:0000313" key="2">
    <source>
        <dbReference type="Proteomes" id="UP000298030"/>
    </source>
</evidence>
<dbReference type="AlphaFoldDB" id="A0A4Y7SM05"/>
<organism evidence="1 2">
    <name type="scientific">Coprinellus micaceus</name>
    <name type="common">Glistening ink-cap mushroom</name>
    <name type="synonym">Coprinus micaceus</name>
    <dbReference type="NCBI Taxonomy" id="71717"/>
    <lineage>
        <taxon>Eukaryota</taxon>
        <taxon>Fungi</taxon>
        <taxon>Dikarya</taxon>
        <taxon>Basidiomycota</taxon>
        <taxon>Agaricomycotina</taxon>
        <taxon>Agaricomycetes</taxon>
        <taxon>Agaricomycetidae</taxon>
        <taxon>Agaricales</taxon>
        <taxon>Agaricineae</taxon>
        <taxon>Psathyrellaceae</taxon>
        <taxon>Coprinellus</taxon>
    </lineage>
</organism>
<proteinExistence type="predicted"/>
<gene>
    <name evidence="1" type="ORF">FA13DRAFT_1466494</name>
</gene>
<sequence length="166" mass="18171">MILRAPFRKKDVDNPPAWSPCIRLGFLPAVDGVSCSIPNIYRWDPSSRGVNLLDRPSVVDLRSRWASWPTGKSVQWPVYCGLCGSFRSLAEGLSPGHRTSLSSISSSSAGVYRRWLQAVLYLGLVLPDHARPSTLRRLTAALECVPPVICPCGDCPYTLTGRGCVD</sequence>
<dbReference type="EMBL" id="QPFP01000085">
    <property type="protein sequence ID" value="TEB22792.1"/>
    <property type="molecule type" value="Genomic_DNA"/>
</dbReference>
<protein>
    <submittedName>
        <fullName evidence="1">Uncharacterized protein</fullName>
    </submittedName>
</protein>
<comment type="caution">
    <text evidence="1">The sequence shown here is derived from an EMBL/GenBank/DDBJ whole genome shotgun (WGS) entry which is preliminary data.</text>
</comment>
<reference evidence="1 2" key="1">
    <citation type="journal article" date="2019" name="Nat. Ecol. Evol.">
        <title>Megaphylogeny resolves global patterns of mushroom evolution.</title>
        <authorList>
            <person name="Varga T."/>
            <person name="Krizsan K."/>
            <person name="Foldi C."/>
            <person name="Dima B."/>
            <person name="Sanchez-Garcia M."/>
            <person name="Sanchez-Ramirez S."/>
            <person name="Szollosi G.J."/>
            <person name="Szarkandi J.G."/>
            <person name="Papp V."/>
            <person name="Albert L."/>
            <person name="Andreopoulos W."/>
            <person name="Angelini C."/>
            <person name="Antonin V."/>
            <person name="Barry K.W."/>
            <person name="Bougher N.L."/>
            <person name="Buchanan P."/>
            <person name="Buyck B."/>
            <person name="Bense V."/>
            <person name="Catcheside P."/>
            <person name="Chovatia M."/>
            <person name="Cooper J."/>
            <person name="Damon W."/>
            <person name="Desjardin D."/>
            <person name="Finy P."/>
            <person name="Geml J."/>
            <person name="Haridas S."/>
            <person name="Hughes K."/>
            <person name="Justo A."/>
            <person name="Karasinski D."/>
            <person name="Kautmanova I."/>
            <person name="Kiss B."/>
            <person name="Kocsube S."/>
            <person name="Kotiranta H."/>
            <person name="LaButti K.M."/>
            <person name="Lechner B.E."/>
            <person name="Liimatainen K."/>
            <person name="Lipzen A."/>
            <person name="Lukacs Z."/>
            <person name="Mihaltcheva S."/>
            <person name="Morgado L.N."/>
            <person name="Niskanen T."/>
            <person name="Noordeloos M.E."/>
            <person name="Ohm R.A."/>
            <person name="Ortiz-Santana B."/>
            <person name="Ovrebo C."/>
            <person name="Racz N."/>
            <person name="Riley R."/>
            <person name="Savchenko A."/>
            <person name="Shiryaev A."/>
            <person name="Soop K."/>
            <person name="Spirin V."/>
            <person name="Szebenyi C."/>
            <person name="Tomsovsky M."/>
            <person name="Tulloss R.E."/>
            <person name="Uehling J."/>
            <person name="Grigoriev I.V."/>
            <person name="Vagvolgyi C."/>
            <person name="Papp T."/>
            <person name="Martin F.M."/>
            <person name="Miettinen O."/>
            <person name="Hibbett D.S."/>
            <person name="Nagy L.G."/>
        </authorList>
    </citation>
    <scope>NUCLEOTIDE SEQUENCE [LARGE SCALE GENOMIC DNA]</scope>
    <source>
        <strain evidence="1 2">FP101781</strain>
    </source>
</reference>
<keyword evidence="2" id="KW-1185">Reference proteome</keyword>
<dbReference type="Proteomes" id="UP000298030">
    <property type="component" value="Unassembled WGS sequence"/>
</dbReference>